<dbReference type="SMART" id="SM00240">
    <property type="entry name" value="FHA"/>
    <property type="match status" value="1"/>
</dbReference>
<dbReference type="PROSITE" id="PS50006">
    <property type="entry name" value="FHA_DOMAIN"/>
    <property type="match status" value="1"/>
</dbReference>
<dbReference type="Proteomes" id="UP001165653">
    <property type="component" value="Unassembled WGS sequence"/>
</dbReference>
<dbReference type="Pfam" id="PF00498">
    <property type="entry name" value="FHA"/>
    <property type="match status" value="1"/>
</dbReference>
<sequence>MSELDFQKRIQEVAETVEITLNEPDGLLEQLRALDGLLASLPEGPTEPSLIFRDPNGSIQVRGIGEGLVFGRAPECEVAFPGYREISKRHFEIKPLESDYVLRDLGSTNGTFVNFDSAPVDRRLLIDGDLIRVAAFRLAFIRAQTTDAAEPEPETSP</sequence>
<dbReference type="RefSeq" id="WP_264516574.1">
    <property type="nucleotide sequence ID" value="NZ_JAPDDR010000022.1"/>
</dbReference>
<dbReference type="InterPro" id="IPR000253">
    <property type="entry name" value="FHA_dom"/>
</dbReference>
<comment type="caution">
    <text evidence="2">The sequence shown here is derived from an EMBL/GenBank/DDBJ whole genome shotgun (WGS) entry which is preliminary data.</text>
</comment>
<dbReference type="InterPro" id="IPR008984">
    <property type="entry name" value="SMAD_FHA_dom_sf"/>
</dbReference>
<gene>
    <name evidence="2" type="ORF">OJ996_25420</name>
</gene>
<keyword evidence="3" id="KW-1185">Reference proteome</keyword>
<accession>A0ABT3GAS6</accession>
<dbReference type="SUPFAM" id="SSF49879">
    <property type="entry name" value="SMAD/FHA domain"/>
    <property type="match status" value="1"/>
</dbReference>
<dbReference type="CDD" id="cd00060">
    <property type="entry name" value="FHA"/>
    <property type="match status" value="1"/>
</dbReference>
<evidence type="ECO:0000259" key="1">
    <source>
        <dbReference type="PROSITE" id="PS50006"/>
    </source>
</evidence>
<dbReference type="EMBL" id="JAPDDR010000022">
    <property type="protein sequence ID" value="MCW1916954.1"/>
    <property type="molecule type" value="Genomic_DNA"/>
</dbReference>
<evidence type="ECO:0000313" key="3">
    <source>
        <dbReference type="Proteomes" id="UP001165653"/>
    </source>
</evidence>
<protein>
    <submittedName>
        <fullName evidence="2">FHA domain-containing protein</fullName>
    </submittedName>
</protein>
<evidence type="ECO:0000313" key="2">
    <source>
        <dbReference type="EMBL" id="MCW1916954.1"/>
    </source>
</evidence>
<proteinExistence type="predicted"/>
<reference evidence="2" key="1">
    <citation type="submission" date="2022-10" db="EMBL/GenBank/DDBJ databases">
        <title>Luteolibacter sp. GHJ8, whole genome shotgun sequencing project.</title>
        <authorList>
            <person name="Zhao G."/>
            <person name="Shen L."/>
        </authorList>
    </citation>
    <scope>NUCLEOTIDE SEQUENCE</scope>
    <source>
        <strain evidence="2">GHJ8</strain>
    </source>
</reference>
<feature type="domain" description="FHA" evidence="1">
    <location>
        <begin position="68"/>
        <end position="118"/>
    </location>
</feature>
<name>A0ABT3GAS6_9BACT</name>
<organism evidence="2 3">
    <name type="scientific">Luteolibacter rhizosphaerae</name>
    <dbReference type="NCBI Taxonomy" id="2989719"/>
    <lineage>
        <taxon>Bacteria</taxon>
        <taxon>Pseudomonadati</taxon>
        <taxon>Verrucomicrobiota</taxon>
        <taxon>Verrucomicrobiia</taxon>
        <taxon>Verrucomicrobiales</taxon>
        <taxon>Verrucomicrobiaceae</taxon>
        <taxon>Luteolibacter</taxon>
    </lineage>
</organism>
<dbReference type="Gene3D" id="2.60.200.20">
    <property type="match status" value="1"/>
</dbReference>